<evidence type="ECO:0000313" key="2">
    <source>
        <dbReference type="EMBL" id="CAE7633626.1"/>
    </source>
</evidence>
<comment type="caution">
    <text evidence="2">The sequence shown here is derived from an EMBL/GenBank/DDBJ whole genome shotgun (WGS) entry which is preliminary data.</text>
</comment>
<name>A0A812VN77_9DINO</name>
<feature type="region of interest" description="Disordered" evidence="1">
    <location>
        <begin position="190"/>
        <end position="209"/>
    </location>
</feature>
<dbReference type="EMBL" id="CAJNJA010029742">
    <property type="protein sequence ID" value="CAE7633626.1"/>
    <property type="molecule type" value="Genomic_DNA"/>
</dbReference>
<dbReference type="InterPro" id="IPR029058">
    <property type="entry name" value="AB_hydrolase_fold"/>
</dbReference>
<dbReference type="Gene3D" id="3.40.50.1820">
    <property type="entry name" value="alpha/beta hydrolase"/>
    <property type="match status" value="1"/>
</dbReference>
<protein>
    <submittedName>
        <fullName evidence="2">RluD protein</fullName>
    </submittedName>
</protein>
<dbReference type="OrthoDB" id="406931at2759"/>
<reference evidence="2" key="1">
    <citation type="submission" date="2021-02" db="EMBL/GenBank/DDBJ databases">
        <authorList>
            <person name="Dougan E. K."/>
            <person name="Rhodes N."/>
            <person name="Thang M."/>
            <person name="Chan C."/>
        </authorList>
    </citation>
    <scope>NUCLEOTIDE SEQUENCE</scope>
</reference>
<proteinExistence type="predicted"/>
<evidence type="ECO:0000256" key="1">
    <source>
        <dbReference type="SAM" id="MobiDB-lite"/>
    </source>
</evidence>
<keyword evidence="3" id="KW-1185">Reference proteome</keyword>
<accession>A0A812VN77</accession>
<dbReference type="SUPFAM" id="SSF53474">
    <property type="entry name" value="alpha/beta-Hydrolases"/>
    <property type="match status" value="2"/>
</dbReference>
<organism evidence="2 3">
    <name type="scientific">Symbiodinium necroappetens</name>
    <dbReference type="NCBI Taxonomy" id="1628268"/>
    <lineage>
        <taxon>Eukaryota</taxon>
        <taxon>Sar</taxon>
        <taxon>Alveolata</taxon>
        <taxon>Dinophyceae</taxon>
        <taxon>Suessiales</taxon>
        <taxon>Symbiodiniaceae</taxon>
        <taxon>Symbiodinium</taxon>
    </lineage>
</organism>
<evidence type="ECO:0000313" key="3">
    <source>
        <dbReference type="Proteomes" id="UP000601435"/>
    </source>
</evidence>
<dbReference type="AlphaFoldDB" id="A0A812VN77"/>
<gene>
    <name evidence="2" type="primary">rluD</name>
    <name evidence="2" type="ORF">SNEC2469_LOCUS17862</name>
</gene>
<sequence length="395" mass="45356">MFAMLQASTLVNLRRMWGNRQRYQVMLYEHEELEEEYAVWWPERTSEPESPRRLWILVPGGMSDGDSVAGYFDELLQSGVIDKANEDWCLFHNAGTGGAEWRKQTYAGLSDPAFLLDYLKRLGAYSRDEHTKHECPYREIVILGFSVGGMLTLATADKIFNAKVYHAKPEEALQKPTLLAGRAQSASLSKDGHCSVKDGQQQSSGERVSRRCTREVRPCRLRFVSVHSPDHLRNTFEAMTKWSWFARLDIPLALYFWAVNLRNRLIFKCPEGRLLPWPPTWSYIRHITEVAWAQNQVLKKQATGASACQGQLQMPFEHFEGDFSLQLRATLPAGEVLRIQNPEDPVVDRSTLDPNCLRKCDVWWFREGGHVMCFGASPKLACRLRKWVEHPPVVM</sequence>
<dbReference type="Proteomes" id="UP000601435">
    <property type="component" value="Unassembled WGS sequence"/>
</dbReference>